<dbReference type="PROSITE" id="PS51318">
    <property type="entry name" value="TAT"/>
    <property type="match status" value="1"/>
</dbReference>
<evidence type="ECO:0000313" key="2">
    <source>
        <dbReference type="EMBL" id="KKW90156.1"/>
    </source>
</evidence>
<sequence>MTARRSLLSWAAMLAPVLLALGMPGTAMAQSQLCAADLNGNGDAADPGEMASCVAMQGGSYLCPLQQTACVADAAGAYSCPLGAHFACQTPIGGGVPACSPNACAAVGGSGIEETPVTDDPGASPDGLVDEAGNCMSNIEIFAGRAMRCRTAGIKTTFSNCCANKGKILKDGTGSSLSSLSTKIAVAKGVFSGMSAAFQAFKAGQTAGQAASAGLGGFVGGIDPTSIAVSLAINFMIEFLLSGCDQQDMEVGMMSGSGMCHYVGGWCSTKILGVCVQKSHGHCCFNTKLGRIIQEQGRPQLKSFNGVGWGTPEQPYCRGFTPEEFQALDFSRMDLSEYYSDIEARTQSDIQINMKDRIDAYMHTVSP</sequence>
<dbReference type="Pfam" id="PF06986">
    <property type="entry name" value="F_T4SS_TraN"/>
    <property type="match status" value="1"/>
</dbReference>
<proteinExistence type="predicted"/>
<feature type="signal peptide" evidence="1">
    <location>
        <begin position="1"/>
        <end position="29"/>
    </location>
</feature>
<keyword evidence="1" id="KW-0732">Signal</keyword>
<organism evidence="2 3">
    <name type="scientific">Sphingobium chungbukense</name>
    <dbReference type="NCBI Taxonomy" id="56193"/>
    <lineage>
        <taxon>Bacteria</taxon>
        <taxon>Pseudomonadati</taxon>
        <taxon>Pseudomonadota</taxon>
        <taxon>Alphaproteobacteria</taxon>
        <taxon>Sphingomonadales</taxon>
        <taxon>Sphingomonadaceae</taxon>
        <taxon>Sphingobium</taxon>
    </lineage>
</organism>
<dbReference type="PATRIC" id="fig|56193.3.peg.4679"/>
<dbReference type="Proteomes" id="UP000033874">
    <property type="component" value="Unassembled WGS sequence"/>
</dbReference>
<evidence type="ECO:0000256" key="1">
    <source>
        <dbReference type="SAM" id="SignalP"/>
    </source>
</evidence>
<name>A0A0M3AMI8_9SPHN</name>
<comment type="caution">
    <text evidence="2">The sequence shown here is derived from an EMBL/GenBank/DDBJ whole genome shotgun (WGS) entry which is preliminary data.</text>
</comment>
<dbReference type="InterPro" id="IPR006311">
    <property type="entry name" value="TAT_signal"/>
</dbReference>
<accession>A0A0M3AMI8</accession>
<dbReference type="EMBL" id="LBIC01000012">
    <property type="protein sequence ID" value="KKW90156.1"/>
    <property type="molecule type" value="Genomic_DNA"/>
</dbReference>
<dbReference type="AlphaFoldDB" id="A0A0M3AMI8"/>
<dbReference type="InterPro" id="IPR014121">
    <property type="entry name" value="TraN_Ftype"/>
</dbReference>
<feature type="chain" id="PRO_5005650386" evidence="1">
    <location>
        <begin position="30"/>
        <end position="367"/>
    </location>
</feature>
<reference evidence="2 3" key="1">
    <citation type="submission" date="2015-04" db="EMBL/GenBank/DDBJ databases">
        <title>Genome sequence of aromatic hydrocarbons-degrading Sphingobium chungbukense DJ77.</title>
        <authorList>
            <person name="Kim Y.-C."/>
            <person name="Chae J.-C."/>
        </authorList>
    </citation>
    <scope>NUCLEOTIDE SEQUENCE [LARGE SCALE GENOMIC DNA]</scope>
    <source>
        <strain evidence="2 3">DJ77</strain>
    </source>
</reference>
<dbReference type="STRING" id="56193.YP76_22255"/>
<dbReference type="RefSeq" id="WP_046765777.1">
    <property type="nucleotide sequence ID" value="NZ_LBIC01000012.1"/>
</dbReference>
<gene>
    <name evidence="2" type="ORF">YP76_22255</name>
</gene>
<evidence type="ECO:0000313" key="3">
    <source>
        <dbReference type="Proteomes" id="UP000033874"/>
    </source>
</evidence>
<keyword evidence="3" id="KW-1185">Reference proteome</keyword>
<protein>
    <submittedName>
        <fullName evidence="2">Conjugal transfer protein TraN</fullName>
    </submittedName>
</protein>